<evidence type="ECO:0000313" key="2">
    <source>
        <dbReference type="Proteomes" id="UP000250043"/>
    </source>
</evidence>
<organism evidence="1 2">
    <name type="scientific">Obba rivulosa</name>
    <dbReference type="NCBI Taxonomy" id="1052685"/>
    <lineage>
        <taxon>Eukaryota</taxon>
        <taxon>Fungi</taxon>
        <taxon>Dikarya</taxon>
        <taxon>Basidiomycota</taxon>
        <taxon>Agaricomycotina</taxon>
        <taxon>Agaricomycetes</taxon>
        <taxon>Polyporales</taxon>
        <taxon>Gelatoporiaceae</taxon>
        <taxon>Obba</taxon>
    </lineage>
</organism>
<evidence type="ECO:0000313" key="1">
    <source>
        <dbReference type="EMBL" id="OCH94585.1"/>
    </source>
</evidence>
<keyword evidence="2" id="KW-1185">Reference proteome</keyword>
<dbReference type="AlphaFoldDB" id="A0A8E2DRR2"/>
<protein>
    <submittedName>
        <fullName evidence="1">Uncharacterized protein</fullName>
    </submittedName>
</protein>
<sequence>MLLTSEKLSTDSDFYSSRFTYSDIALQMSRYVMMCADAYLRLETWADVRGGGHAAVELLPVHSSLHRPLASQPCRCP</sequence>
<dbReference type="EMBL" id="KV722342">
    <property type="protein sequence ID" value="OCH94585.1"/>
    <property type="molecule type" value="Genomic_DNA"/>
</dbReference>
<gene>
    <name evidence="1" type="ORF">OBBRIDRAFT_789065</name>
</gene>
<reference evidence="1 2" key="1">
    <citation type="submission" date="2016-07" db="EMBL/GenBank/DDBJ databases">
        <title>Draft genome of the white-rot fungus Obba rivulosa 3A-2.</title>
        <authorList>
            <consortium name="DOE Joint Genome Institute"/>
            <person name="Miettinen O."/>
            <person name="Riley R."/>
            <person name="Acob R."/>
            <person name="Barry K."/>
            <person name="Cullen D."/>
            <person name="De Vries R."/>
            <person name="Hainaut M."/>
            <person name="Hatakka A."/>
            <person name="Henrissat B."/>
            <person name="Hilden K."/>
            <person name="Kuo R."/>
            <person name="Labutti K."/>
            <person name="Lipzen A."/>
            <person name="Makela M.R."/>
            <person name="Sandor L."/>
            <person name="Spatafora J.W."/>
            <person name="Grigoriev I.V."/>
            <person name="Hibbett D.S."/>
        </authorList>
    </citation>
    <scope>NUCLEOTIDE SEQUENCE [LARGE SCALE GENOMIC DNA]</scope>
    <source>
        <strain evidence="1 2">3A-2</strain>
    </source>
</reference>
<accession>A0A8E2DRR2</accession>
<proteinExistence type="predicted"/>
<dbReference type="Proteomes" id="UP000250043">
    <property type="component" value="Unassembled WGS sequence"/>
</dbReference>
<name>A0A8E2DRR2_9APHY</name>